<keyword evidence="1" id="KW-0472">Membrane</keyword>
<feature type="transmembrane region" description="Helical" evidence="1">
    <location>
        <begin position="49"/>
        <end position="78"/>
    </location>
</feature>
<organism evidence="2 3">
    <name type="scientific">Maricaulis maris</name>
    <dbReference type="NCBI Taxonomy" id="74318"/>
    <lineage>
        <taxon>Bacteria</taxon>
        <taxon>Pseudomonadati</taxon>
        <taxon>Pseudomonadota</taxon>
        <taxon>Alphaproteobacteria</taxon>
        <taxon>Maricaulales</taxon>
        <taxon>Maricaulaceae</taxon>
        <taxon>Maricaulis</taxon>
    </lineage>
</organism>
<keyword evidence="1" id="KW-1133">Transmembrane helix</keyword>
<feature type="transmembrane region" description="Helical" evidence="1">
    <location>
        <begin position="85"/>
        <end position="108"/>
    </location>
</feature>
<protein>
    <submittedName>
        <fullName evidence="2">Uncharacterized protein</fullName>
    </submittedName>
</protein>
<dbReference type="Proteomes" id="UP000273675">
    <property type="component" value="Unassembled WGS sequence"/>
</dbReference>
<accession>A0A495DP45</accession>
<gene>
    <name evidence="2" type="ORF">C7435_0228</name>
</gene>
<evidence type="ECO:0000313" key="2">
    <source>
        <dbReference type="EMBL" id="RKR03789.1"/>
    </source>
</evidence>
<feature type="transmembrane region" description="Helical" evidence="1">
    <location>
        <begin position="114"/>
        <end position="137"/>
    </location>
</feature>
<comment type="caution">
    <text evidence="2">The sequence shown here is derived from an EMBL/GenBank/DDBJ whole genome shotgun (WGS) entry which is preliminary data.</text>
</comment>
<dbReference type="OrthoDB" id="9922829at2"/>
<reference evidence="2 3" key="1">
    <citation type="submission" date="2018-10" db="EMBL/GenBank/DDBJ databases">
        <title>Genomic Encyclopedia of Type Strains, Phase IV (KMG-IV): sequencing the most valuable type-strain genomes for metagenomic binning, comparative biology and taxonomic classification.</title>
        <authorList>
            <person name="Goeker M."/>
        </authorList>
    </citation>
    <scope>NUCLEOTIDE SEQUENCE [LARGE SCALE GENOMIC DNA]</scope>
    <source>
        <strain evidence="2 3">DSM 4734</strain>
    </source>
</reference>
<evidence type="ECO:0000313" key="3">
    <source>
        <dbReference type="Proteomes" id="UP000273675"/>
    </source>
</evidence>
<dbReference type="EMBL" id="RBIM01000001">
    <property type="protein sequence ID" value="RKR03789.1"/>
    <property type="molecule type" value="Genomic_DNA"/>
</dbReference>
<feature type="transmembrane region" description="Helical" evidence="1">
    <location>
        <begin position="7"/>
        <end position="29"/>
    </location>
</feature>
<sequence length="144" mass="16092">MKLSRDVALYWATVLLCGYGAFTYGRWGVLELLVRTGTWPSDRFSFDAYGYVASMSVLQEAVFLIALFAALVAWVMLLMRSRWSAFAYGAFFFASMVDWLLLVGNPFIGMEMNGYFGITVNLIALSAIILITSMGLLNGRPARR</sequence>
<evidence type="ECO:0000256" key="1">
    <source>
        <dbReference type="SAM" id="Phobius"/>
    </source>
</evidence>
<name>A0A495DP45_9PROT</name>
<keyword evidence="1" id="KW-0812">Transmembrane</keyword>
<dbReference type="RefSeq" id="WP_147422595.1">
    <property type="nucleotide sequence ID" value="NZ_RBIM01000001.1"/>
</dbReference>
<proteinExistence type="predicted"/>
<dbReference type="AlphaFoldDB" id="A0A495DP45"/>